<dbReference type="EMBL" id="SRLO01002432">
    <property type="protein sequence ID" value="TNN32927.1"/>
    <property type="molecule type" value="Genomic_DNA"/>
</dbReference>
<comment type="caution">
    <text evidence="2">The sequence shown here is derived from an EMBL/GenBank/DDBJ whole genome shotgun (WGS) entry which is preliminary data.</text>
</comment>
<protein>
    <submittedName>
        <fullName evidence="2">Uncharacterized protein</fullName>
    </submittedName>
</protein>
<keyword evidence="3" id="KW-1185">Reference proteome</keyword>
<evidence type="ECO:0000256" key="1">
    <source>
        <dbReference type="SAM" id="MobiDB-lite"/>
    </source>
</evidence>
<organism evidence="2 3">
    <name type="scientific">Liparis tanakae</name>
    <name type="common">Tanaka's snailfish</name>
    <dbReference type="NCBI Taxonomy" id="230148"/>
    <lineage>
        <taxon>Eukaryota</taxon>
        <taxon>Metazoa</taxon>
        <taxon>Chordata</taxon>
        <taxon>Craniata</taxon>
        <taxon>Vertebrata</taxon>
        <taxon>Euteleostomi</taxon>
        <taxon>Actinopterygii</taxon>
        <taxon>Neopterygii</taxon>
        <taxon>Teleostei</taxon>
        <taxon>Neoteleostei</taxon>
        <taxon>Acanthomorphata</taxon>
        <taxon>Eupercaria</taxon>
        <taxon>Perciformes</taxon>
        <taxon>Cottioidei</taxon>
        <taxon>Cottales</taxon>
        <taxon>Liparidae</taxon>
        <taxon>Liparis</taxon>
    </lineage>
</organism>
<evidence type="ECO:0000313" key="2">
    <source>
        <dbReference type="EMBL" id="TNN32927.1"/>
    </source>
</evidence>
<proteinExistence type="predicted"/>
<accession>A0A4Z2EVL0</accession>
<name>A0A4Z2EVL0_9TELE</name>
<sequence>MESVEQRGALGLTPHIKAFMNSCLMWRNRGTDKHAVFQTRSGTKKTCQRHVSFVHSLQMWGGSQPPPKEGGLGLGLEE</sequence>
<evidence type="ECO:0000313" key="3">
    <source>
        <dbReference type="Proteomes" id="UP000314294"/>
    </source>
</evidence>
<dbReference type="AlphaFoldDB" id="A0A4Z2EVL0"/>
<gene>
    <name evidence="2" type="ORF">EYF80_056910</name>
</gene>
<dbReference type="Proteomes" id="UP000314294">
    <property type="component" value="Unassembled WGS sequence"/>
</dbReference>
<feature type="region of interest" description="Disordered" evidence="1">
    <location>
        <begin position="58"/>
        <end position="78"/>
    </location>
</feature>
<reference evidence="2 3" key="1">
    <citation type="submission" date="2019-03" db="EMBL/GenBank/DDBJ databases">
        <title>First draft genome of Liparis tanakae, snailfish: a comprehensive survey of snailfish specific genes.</title>
        <authorList>
            <person name="Kim W."/>
            <person name="Song I."/>
            <person name="Jeong J.-H."/>
            <person name="Kim D."/>
            <person name="Kim S."/>
            <person name="Ryu S."/>
            <person name="Song J.Y."/>
            <person name="Lee S.K."/>
        </authorList>
    </citation>
    <scope>NUCLEOTIDE SEQUENCE [LARGE SCALE GENOMIC DNA]</scope>
    <source>
        <tissue evidence="2">Muscle</tissue>
    </source>
</reference>